<sequence length="277" mass="30655">MRMRMRMPPPPTPTPTPTPMPMLSSTHHRHLRTIITLFIIIAGANAFTHPITTTNRLSLSHTSNPSSGSPSSPSTSSVLLQHDHHRFEQCHRQRRWDRSSRLVISLSSSSTSSSSGASQDAASSSNSNLVPKTFREGEIIGLRYMQDGMHEEALKAFQKAMTLPGSRTDILRTSNISGPSPVGGSTGGSEGRLVQTLDEFEYQAAHYNMACAHATLNNLGEAILNLQKAFEYGFDNYATVRADPDLRNLDGVVEFERLMEKVDPKKRFRNPFDVFGK</sequence>
<dbReference type="NCBIfam" id="NF047558">
    <property type="entry name" value="TPR_END_plus"/>
    <property type="match status" value="1"/>
</dbReference>
<feature type="region of interest" description="Disordered" evidence="1">
    <location>
        <begin position="1"/>
        <end position="26"/>
    </location>
</feature>
<name>A0ABD3MA32_9STRA</name>
<dbReference type="SUPFAM" id="SSF48452">
    <property type="entry name" value="TPR-like"/>
    <property type="match status" value="1"/>
</dbReference>
<evidence type="ECO:0000313" key="2">
    <source>
        <dbReference type="EMBL" id="KAL3759758.1"/>
    </source>
</evidence>
<gene>
    <name evidence="2" type="ORF">ACHAWU_007502</name>
</gene>
<feature type="region of interest" description="Disordered" evidence="1">
    <location>
        <begin position="108"/>
        <end position="129"/>
    </location>
</feature>
<evidence type="ECO:0000256" key="1">
    <source>
        <dbReference type="SAM" id="MobiDB-lite"/>
    </source>
</evidence>
<feature type="compositionally biased region" description="Pro residues" evidence="1">
    <location>
        <begin position="7"/>
        <end position="20"/>
    </location>
</feature>
<dbReference type="InterPro" id="IPR011990">
    <property type="entry name" value="TPR-like_helical_dom_sf"/>
</dbReference>
<feature type="compositionally biased region" description="Low complexity" evidence="1">
    <location>
        <begin position="108"/>
        <end position="127"/>
    </location>
</feature>
<organism evidence="2 3">
    <name type="scientific">Discostella pseudostelligera</name>
    <dbReference type="NCBI Taxonomy" id="259834"/>
    <lineage>
        <taxon>Eukaryota</taxon>
        <taxon>Sar</taxon>
        <taxon>Stramenopiles</taxon>
        <taxon>Ochrophyta</taxon>
        <taxon>Bacillariophyta</taxon>
        <taxon>Coscinodiscophyceae</taxon>
        <taxon>Thalassiosirophycidae</taxon>
        <taxon>Stephanodiscales</taxon>
        <taxon>Stephanodiscaceae</taxon>
        <taxon>Discostella</taxon>
    </lineage>
</organism>
<protein>
    <submittedName>
        <fullName evidence="2">Uncharacterized protein</fullName>
    </submittedName>
</protein>
<proteinExistence type="predicted"/>
<accession>A0ABD3MA32</accession>
<evidence type="ECO:0000313" key="3">
    <source>
        <dbReference type="Proteomes" id="UP001530293"/>
    </source>
</evidence>
<comment type="caution">
    <text evidence="2">The sequence shown here is derived from an EMBL/GenBank/DDBJ whole genome shotgun (WGS) entry which is preliminary data.</text>
</comment>
<dbReference type="AlphaFoldDB" id="A0ABD3MA32"/>
<feature type="region of interest" description="Disordered" evidence="1">
    <location>
        <begin position="169"/>
        <end position="189"/>
    </location>
</feature>
<keyword evidence="3" id="KW-1185">Reference proteome</keyword>
<reference evidence="2 3" key="1">
    <citation type="submission" date="2024-10" db="EMBL/GenBank/DDBJ databases">
        <title>Updated reference genomes for cyclostephanoid diatoms.</title>
        <authorList>
            <person name="Roberts W.R."/>
            <person name="Alverson A.J."/>
        </authorList>
    </citation>
    <scope>NUCLEOTIDE SEQUENCE [LARGE SCALE GENOMIC DNA]</scope>
    <source>
        <strain evidence="2 3">AJA232-27</strain>
    </source>
</reference>
<feature type="region of interest" description="Disordered" evidence="1">
    <location>
        <begin position="57"/>
        <end position="79"/>
    </location>
</feature>
<dbReference type="Proteomes" id="UP001530293">
    <property type="component" value="Unassembled WGS sequence"/>
</dbReference>
<dbReference type="EMBL" id="JALLBG020000196">
    <property type="protein sequence ID" value="KAL3759758.1"/>
    <property type="molecule type" value="Genomic_DNA"/>
</dbReference>
<dbReference type="Gene3D" id="1.25.40.10">
    <property type="entry name" value="Tetratricopeptide repeat domain"/>
    <property type="match status" value="1"/>
</dbReference>